<dbReference type="EMBL" id="BAABJV010000001">
    <property type="protein sequence ID" value="GAA4763385.1"/>
    <property type="molecule type" value="Genomic_DNA"/>
</dbReference>
<evidence type="ECO:0000313" key="4">
    <source>
        <dbReference type="Proteomes" id="UP001501147"/>
    </source>
</evidence>
<dbReference type="Pfam" id="PF12804">
    <property type="entry name" value="NTP_transf_3"/>
    <property type="match status" value="1"/>
</dbReference>
<keyword evidence="4" id="KW-1185">Reference proteome</keyword>
<dbReference type="PANTHER" id="PTHR43777">
    <property type="entry name" value="MOLYBDENUM COFACTOR CYTIDYLYLTRANSFERASE"/>
    <property type="match status" value="1"/>
</dbReference>
<dbReference type="SUPFAM" id="SSF53448">
    <property type="entry name" value="Nucleotide-diphospho-sugar transferases"/>
    <property type="match status" value="1"/>
</dbReference>
<name>A0ABP8ZRP3_9ACTN</name>
<feature type="region of interest" description="Disordered" evidence="1">
    <location>
        <begin position="1"/>
        <end position="64"/>
    </location>
</feature>
<dbReference type="Gene3D" id="3.90.550.10">
    <property type="entry name" value="Spore Coat Polysaccharide Biosynthesis Protein SpsA, Chain A"/>
    <property type="match status" value="1"/>
</dbReference>
<evidence type="ECO:0000256" key="1">
    <source>
        <dbReference type="SAM" id="MobiDB-lite"/>
    </source>
</evidence>
<dbReference type="Proteomes" id="UP001501147">
    <property type="component" value="Unassembled WGS sequence"/>
</dbReference>
<dbReference type="PANTHER" id="PTHR43777:SF1">
    <property type="entry name" value="MOLYBDENUM COFACTOR CYTIDYLYLTRANSFERASE"/>
    <property type="match status" value="1"/>
</dbReference>
<evidence type="ECO:0000259" key="2">
    <source>
        <dbReference type="Pfam" id="PF12804"/>
    </source>
</evidence>
<accession>A0ABP8ZRP3</accession>
<proteinExistence type="predicted"/>
<dbReference type="InterPro" id="IPR025877">
    <property type="entry name" value="MobA-like_NTP_Trfase"/>
</dbReference>
<dbReference type="InterPro" id="IPR029044">
    <property type="entry name" value="Nucleotide-diphossugar_trans"/>
</dbReference>
<dbReference type="CDD" id="cd04182">
    <property type="entry name" value="GT_2_like_f"/>
    <property type="match status" value="1"/>
</dbReference>
<organism evidence="3 4">
    <name type="scientific">Streptomyces sanyensis</name>
    <dbReference type="NCBI Taxonomy" id="568869"/>
    <lineage>
        <taxon>Bacteria</taxon>
        <taxon>Bacillati</taxon>
        <taxon>Actinomycetota</taxon>
        <taxon>Actinomycetes</taxon>
        <taxon>Kitasatosporales</taxon>
        <taxon>Streptomycetaceae</taxon>
        <taxon>Streptomyces</taxon>
    </lineage>
</organism>
<evidence type="ECO:0000313" key="3">
    <source>
        <dbReference type="EMBL" id="GAA4763385.1"/>
    </source>
</evidence>
<comment type="caution">
    <text evidence="3">The sequence shown here is derived from an EMBL/GenBank/DDBJ whole genome shotgun (WGS) entry which is preliminary data.</text>
</comment>
<feature type="compositionally biased region" description="Low complexity" evidence="1">
    <location>
        <begin position="18"/>
        <end position="31"/>
    </location>
</feature>
<feature type="domain" description="MobA-like NTP transferase" evidence="2">
    <location>
        <begin position="69"/>
        <end position="233"/>
    </location>
</feature>
<reference evidence="4" key="1">
    <citation type="journal article" date="2019" name="Int. J. Syst. Evol. Microbiol.">
        <title>The Global Catalogue of Microorganisms (GCM) 10K type strain sequencing project: providing services to taxonomists for standard genome sequencing and annotation.</title>
        <authorList>
            <consortium name="The Broad Institute Genomics Platform"/>
            <consortium name="The Broad Institute Genome Sequencing Center for Infectious Disease"/>
            <person name="Wu L."/>
            <person name="Ma J."/>
        </authorList>
    </citation>
    <scope>NUCLEOTIDE SEQUENCE [LARGE SCALE GENOMIC DNA]</scope>
    <source>
        <strain evidence="4">JCM 18324</strain>
    </source>
</reference>
<protein>
    <recommendedName>
        <fullName evidence="2">MobA-like NTP transferase domain-containing protein</fullName>
    </recommendedName>
</protein>
<feature type="compositionally biased region" description="Low complexity" evidence="1">
    <location>
        <begin position="39"/>
        <end position="55"/>
    </location>
</feature>
<sequence length="259" mass="26051">MTDHRPRGTEARPDRRPAAGAAAAGAEQPGGRALGDGGAARTDGRAAPAADSAPGTAGGRAPGRGRVAGLLLAAGGGRRLGGRPKALLPYRGGLLVEHAVEVLRAGGCGPVHVVLGAQAERVRERAPGLAGCTVAVNERWESGMGSSLRVGLDSLTRAGGADAVLVLLVDQPGIGPEAVARVRAHGARDALAAAAYGGRRGHPVLFGAERWAEVAASAAGDRGARAYLAAHEEALTLVECGDVAEESDIDTPGDLRHLR</sequence>
<feature type="compositionally biased region" description="Basic and acidic residues" evidence="1">
    <location>
        <begin position="1"/>
        <end position="17"/>
    </location>
</feature>
<gene>
    <name evidence="3" type="ORF">GCM10023329_06280</name>
</gene>